<accession>A0ABN0PM53</accession>
<dbReference type="PANTHER" id="PTHR34069">
    <property type="entry name" value="3-OXOACYL-[ACYL-CARRIER-PROTEIN] SYNTHASE 3"/>
    <property type="match status" value="1"/>
</dbReference>
<keyword evidence="1" id="KW-0808">Transferase</keyword>
<feature type="domain" description="Beta-ketoacyl-[acyl-carrier-protein] synthase III N-terminal" evidence="4">
    <location>
        <begin position="113"/>
        <end position="177"/>
    </location>
</feature>
<evidence type="ECO:0000259" key="4">
    <source>
        <dbReference type="Pfam" id="PF08545"/>
    </source>
</evidence>
<dbReference type="Pfam" id="PF08545">
    <property type="entry name" value="ACP_syn_III"/>
    <property type="match status" value="1"/>
</dbReference>
<dbReference type="Gene3D" id="3.40.47.10">
    <property type="match status" value="1"/>
</dbReference>
<dbReference type="InterPro" id="IPR016039">
    <property type="entry name" value="Thiolase-like"/>
</dbReference>
<keyword evidence="6" id="KW-1185">Reference proteome</keyword>
<sequence length="363" mass="39849">MEAVIKSVKIAGMQAAVPPHRHSYVETPEIFTQEEADKIYASTGIHSRRILPPHLCASDMCIAAAQVLLQRLNWSPESVDVLIYVSQDADYALPATACLIQNRLGLPTSSACLDVSLGCSGFVYGTWIASQLLNSSNGKRALVLCGDTSSRHLLPEDRGTLPLFGDAGVATALEYDENWPDSYAIFGTDGTGGQHIAVKAGGRRNPTMPELTPRSEEEEKQLYNDSRLYLNGAAVFSFTLKVVPQLVKDTLRLANLMVDELDMVVMHQANQFILEHLRKKSKIQGDKYLIDMKDFGNTSSASVPLAICHKLQHFFDNQTKKVMLGGFGVGWSWGAIITDIGPIVSPEIIEIEDDFEPLSLVQQ</sequence>
<dbReference type="SUPFAM" id="SSF53901">
    <property type="entry name" value="Thiolase-like"/>
    <property type="match status" value="1"/>
</dbReference>
<protein>
    <submittedName>
        <fullName evidence="5">3-oxoacyl-[acyl-carrier-protein] synthase III</fullName>
    </submittedName>
</protein>
<name>A0ABN0PM53_9GAMM</name>
<dbReference type="InterPro" id="IPR013751">
    <property type="entry name" value="ACP_syn_III_N"/>
</dbReference>
<organism evidence="5 6">
    <name type="scientific">Shewanella decolorationis S12</name>
    <dbReference type="NCBI Taxonomy" id="1353536"/>
    <lineage>
        <taxon>Bacteria</taxon>
        <taxon>Pseudomonadati</taxon>
        <taxon>Pseudomonadota</taxon>
        <taxon>Gammaproteobacteria</taxon>
        <taxon>Alteromonadales</taxon>
        <taxon>Shewanellaceae</taxon>
        <taxon>Shewanella</taxon>
    </lineage>
</organism>
<evidence type="ECO:0000313" key="6">
    <source>
        <dbReference type="Proteomes" id="UP000017548"/>
    </source>
</evidence>
<proteinExistence type="predicted"/>
<evidence type="ECO:0000256" key="1">
    <source>
        <dbReference type="ARBA" id="ARBA00022679"/>
    </source>
</evidence>
<dbReference type="PANTHER" id="PTHR34069:SF2">
    <property type="entry name" value="BETA-KETOACYL-[ACYL-CARRIER-PROTEIN] SYNTHASE III"/>
    <property type="match status" value="1"/>
</dbReference>
<dbReference type="RefSeq" id="WP_023267099.1">
    <property type="nucleotide sequence ID" value="NZ_AXZL01000066.1"/>
</dbReference>
<evidence type="ECO:0000256" key="2">
    <source>
        <dbReference type="ARBA" id="ARBA00023315"/>
    </source>
</evidence>
<dbReference type="Pfam" id="PF08541">
    <property type="entry name" value="ACP_syn_III_C"/>
    <property type="match status" value="1"/>
</dbReference>
<keyword evidence="2" id="KW-0012">Acyltransferase</keyword>
<dbReference type="EMBL" id="AXZL01000066">
    <property type="protein sequence ID" value="ESE41178.1"/>
    <property type="molecule type" value="Genomic_DNA"/>
</dbReference>
<evidence type="ECO:0000259" key="3">
    <source>
        <dbReference type="Pfam" id="PF08541"/>
    </source>
</evidence>
<evidence type="ECO:0000313" key="5">
    <source>
        <dbReference type="EMBL" id="ESE41178.1"/>
    </source>
</evidence>
<dbReference type="CDD" id="cd00830">
    <property type="entry name" value="KAS_III"/>
    <property type="match status" value="1"/>
</dbReference>
<gene>
    <name evidence="5" type="ORF">SHD_2088</name>
</gene>
<reference evidence="5 6" key="1">
    <citation type="journal article" date="2013" name="Genome Announc.">
        <title>Draft Genome Sequence of Shewanella decolorationis S12, a Dye-Degrading Bacterium Isolated from a Wastewater Treatment Plant.</title>
        <authorList>
            <person name="Xu M."/>
            <person name="Fang Y."/>
            <person name="Liu J."/>
            <person name="Chen X."/>
            <person name="Sun G."/>
            <person name="Guo J."/>
            <person name="Hua Z."/>
            <person name="Tu Q."/>
            <person name="Wu L."/>
            <person name="Zhou J."/>
            <person name="Liu X."/>
        </authorList>
    </citation>
    <scope>NUCLEOTIDE SEQUENCE [LARGE SCALE GENOMIC DNA]</scope>
    <source>
        <strain evidence="5 6">S12</strain>
    </source>
</reference>
<comment type="caution">
    <text evidence="5">The sequence shown here is derived from an EMBL/GenBank/DDBJ whole genome shotgun (WGS) entry which is preliminary data.</text>
</comment>
<dbReference type="Proteomes" id="UP000017548">
    <property type="component" value="Unassembled WGS sequence"/>
</dbReference>
<feature type="domain" description="Beta-ketoacyl-[acyl-carrier-protein] synthase III C-terminal" evidence="3">
    <location>
        <begin position="252"/>
        <end position="338"/>
    </location>
</feature>
<dbReference type="InterPro" id="IPR013747">
    <property type="entry name" value="ACP_syn_III_C"/>
</dbReference>